<evidence type="ECO:0000313" key="7">
    <source>
        <dbReference type="Proteomes" id="UP001362899"/>
    </source>
</evidence>
<sequence length="309" mass="34251">MSHIPSLTLNTGAKIPAIALGTWESPVKEVENAVYDALKFGYRHIDTAAVYANEEGVGAGIRRAMVDFGIKRSEIFVTTKLWCKDFHAVENGLYTSLAKVFPGEKEAYFDLYLMHWPFSMRSDLPATVDPSISFNEVYAAMEKLPTDRVKAIGVSNFTIKNLKTLLSTAKITPAVNQVELHTTLPQPKLVEFLLSGKYGFPNHDGKIILPEAYSPMARGNLSDPTIQKIADSHKCSPANIVLSWGIQRKCVVLPKSVHSNRIKDNLKYIELTKEDVATIDGIAKNSGLKRYCSWSNIGLDVFDDNADSK</sequence>
<dbReference type="InterPro" id="IPR020471">
    <property type="entry name" value="AKR"/>
</dbReference>
<feature type="site" description="Lowers pKa of active site Tyr" evidence="4">
    <location>
        <position position="80"/>
    </location>
</feature>
<dbReference type="InterPro" id="IPR036812">
    <property type="entry name" value="NAD(P)_OxRdtase_dom_sf"/>
</dbReference>
<dbReference type="EMBL" id="BTGC01000008">
    <property type="protein sequence ID" value="GMM52568.1"/>
    <property type="molecule type" value="Genomic_DNA"/>
</dbReference>
<gene>
    <name evidence="6" type="ORF">DASB73_035310</name>
</gene>
<evidence type="ECO:0000313" key="6">
    <source>
        <dbReference type="EMBL" id="GMM52568.1"/>
    </source>
</evidence>
<organism evidence="6 7">
    <name type="scientific">Starmerella bacillaris</name>
    <name type="common">Yeast</name>
    <name type="synonym">Candida zemplinina</name>
    <dbReference type="NCBI Taxonomy" id="1247836"/>
    <lineage>
        <taxon>Eukaryota</taxon>
        <taxon>Fungi</taxon>
        <taxon>Dikarya</taxon>
        <taxon>Ascomycota</taxon>
        <taxon>Saccharomycotina</taxon>
        <taxon>Dipodascomycetes</taxon>
        <taxon>Dipodascales</taxon>
        <taxon>Trichomonascaceae</taxon>
        <taxon>Starmerella</taxon>
    </lineage>
</organism>
<evidence type="ECO:0000256" key="4">
    <source>
        <dbReference type="PIRSR" id="PIRSR000097-3"/>
    </source>
</evidence>
<reference evidence="6 7" key="1">
    <citation type="journal article" date="2023" name="Elife">
        <title>Identification of key yeast species and microbe-microbe interactions impacting larval growth of Drosophila in the wild.</title>
        <authorList>
            <person name="Mure A."/>
            <person name="Sugiura Y."/>
            <person name="Maeda R."/>
            <person name="Honda K."/>
            <person name="Sakurai N."/>
            <person name="Takahashi Y."/>
            <person name="Watada M."/>
            <person name="Katoh T."/>
            <person name="Gotoh A."/>
            <person name="Gotoh Y."/>
            <person name="Taniguchi I."/>
            <person name="Nakamura K."/>
            <person name="Hayashi T."/>
            <person name="Katayama T."/>
            <person name="Uemura T."/>
            <person name="Hattori Y."/>
        </authorList>
    </citation>
    <scope>NUCLEOTIDE SEQUENCE [LARGE SCALE GENOMIC DNA]</scope>
    <source>
        <strain evidence="6 7">SB-73</strain>
    </source>
</reference>
<dbReference type="AlphaFoldDB" id="A0AAV5RN33"/>
<evidence type="ECO:0000256" key="1">
    <source>
        <dbReference type="ARBA" id="ARBA00023002"/>
    </source>
</evidence>
<evidence type="ECO:0000256" key="2">
    <source>
        <dbReference type="PIRSR" id="PIRSR000097-1"/>
    </source>
</evidence>
<dbReference type="Pfam" id="PF00248">
    <property type="entry name" value="Aldo_ket_red"/>
    <property type="match status" value="1"/>
</dbReference>
<evidence type="ECO:0000259" key="5">
    <source>
        <dbReference type="Pfam" id="PF00248"/>
    </source>
</evidence>
<dbReference type="InterPro" id="IPR018170">
    <property type="entry name" value="Aldo/ket_reductase_CS"/>
</dbReference>
<keyword evidence="7" id="KW-1185">Reference proteome</keyword>
<dbReference type="Gene3D" id="3.20.20.100">
    <property type="entry name" value="NADP-dependent oxidoreductase domain"/>
    <property type="match status" value="1"/>
</dbReference>
<dbReference type="CDD" id="cd19071">
    <property type="entry name" value="AKR_AKR1-5-like"/>
    <property type="match status" value="1"/>
</dbReference>
<feature type="domain" description="NADP-dependent oxidoreductase" evidence="5">
    <location>
        <begin position="18"/>
        <end position="283"/>
    </location>
</feature>
<dbReference type="Proteomes" id="UP001362899">
    <property type="component" value="Unassembled WGS sequence"/>
</dbReference>
<dbReference type="PRINTS" id="PR00069">
    <property type="entry name" value="ALDKETRDTASE"/>
</dbReference>
<accession>A0AAV5RN33</accession>
<feature type="binding site" evidence="3">
    <location>
        <position position="115"/>
    </location>
    <ligand>
        <name>substrate</name>
    </ligand>
</feature>
<dbReference type="PANTHER" id="PTHR11732">
    <property type="entry name" value="ALDO/KETO REDUCTASE"/>
    <property type="match status" value="1"/>
</dbReference>
<dbReference type="SUPFAM" id="SSF51430">
    <property type="entry name" value="NAD(P)-linked oxidoreductase"/>
    <property type="match status" value="1"/>
</dbReference>
<name>A0AAV5RN33_STABA</name>
<feature type="active site" description="Proton donor" evidence="2">
    <location>
        <position position="51"/>
    </location>
</feature>
<dbReference type="GO" id="GO:0016616">
    <property type="term" value="F:oxidoreductase activity, acting on the CH-OH group of donors, NAD or NADP as acceptor"/>
    <property type="evidence" value="ECO:0007669"/>
    <property type="project" value="UniProtKB-ARBA"/>
</dbReference>
<comment type="caution">
    <text evidence="6">The sequence shown here is derived from an EMBL/GenBank/DDBJ whole genome shotgun (WGS) entry which is preliminary data.</text>
</comment>
<dbReference type="PROSITE" id="PS00798">
    <property type="entry name" value="ALDOKETO_REDUCTASE_1"/>
    <property type="match status" value="1"/>
</dbReference>
<evidence type="ECO:0000256" key="3">
    <source>
        <dbReference type="PIRSR" id="PIRSR000097-2"/>
    </source>
</evidence>
<dbReference type="PIRSF" id="PIRSF000097">
    <property type="entry name" value="AKR"/>
    <property type="match status" value="1"/>
</dbReference>
<keyword evidence="1" id="KW-0560">Oxidoreductase</keyword>
<dbReference type="InterPro" id="IPR023210">
    <property type="entry name" value="NADP_OxRdtase_dom"/>
</dbReference>
<proteinExistence type="predicted"/>
<protein>
    <submittedName>
        <fullName evidence="6">Glycerol 2-dehydrogenase (NADP(+))</fullName>
    </submittedName>
</protein>